<dbReference type="UniPathway" id="UPA00050">
    <property type="reaction ID" value="UER00064"/>
</dbReference>
<keyword evidence="7 13" id="KW-0791">Threonine biosynthesis</keyword>
<dbReference type="NCBIfam" id="TIGR00191">
    <property type="entry name" value="thrB"/>
    <property type="match status" value="1"/>
</dbReference>
<sequence>MIYYKVPATTANMGPGFDSMGMALELYNKLGMEETGSGLEIKMQGIGSDTLPKDETNLCYKAAKYFFDKVNYPLKGLKIEIYNQIPIARGLGSSSSIIVGALMCANEIAKTNFDKAQILNISGEIENHPDNIAPAVMGGIVVGAVEKTQVLYKKVLPKDDLSAVCLIPNYELKTEDARKILPKNLERADTIYNISRTALVVLALQTGDYDLLTKACHDKLHQPYRKKLIKEYDAFMKITMENGSIASFISGSGSTLMSLCKKAEEQKIFNELKTYFLEQDKNNMVKILKPQLDGAIKAN</sequence>
<organism evidence="16 17">
    <name type="scientific">Criibacterium bergeronii</name>
    <dbReference type="NCBI Taxonomy" id="1871336"/>
    <lineage>
        <taxon>Bacteria</taxon>
        <taxon>Bacillati</taxon>
        <taxon>Bacillota</taxon>
        <taxon>Clostridia</taxon>
        <taxon>Peptostreptococcales</taxon>
        <taxon>Filifactoraceae</taxon>
        <taxon>Criibacterium</taxon>
    </lineage>
</organism>
<dbReference type="InterPro" id="IPR006204">
    <property type="entry name" value="GHMP_kinase_N_dom"/>
</dbReference>
<dbReference type="GO" id="GO:0009088">
    <property type="term" value="P:threonine biosynthetic process"/>
    <property type="evidence" value="ECO:0007669"/>
    <property type="project" value="UniProtKB-UniRule"/>
</dbReference>
<dbReference type="STRING" id="1871336.BBG48_10365"/>
<reference evidence="16 17" key="1">
    <citation type="journal article" date="2016" name="Genome Announc.">
        <title>Draft Genome Sequence of Criibacterium bergeronii gen. nov., sp. nov., Strain CCRI-22567T, Isolated from a Vaginal Sample from a Woman with Bacterial Vaginosis.</title>
        <authorList>
            <person name="Maheux A.F."/>
            <person name="Berube E."/>
            <person name="Boudreau D.K."/>
            <person name="Raymond F."/>
            <person name="Corbeil J."/>
            <person name="Roy P.H."/>
            <person name="Boissinot M."/>
            <person name="Omar R.F."/>
        </authorList>
    </citation>
    <scope>NUCLEOTIDE SEQUENCE [LARGE SCALE GENOMIC DNA]</scope>
    <source>
        <strain evidence="16 17">CCRI-22567</strain>
    </source>
</reference>
<dbReference type="InterPro" id="IPR036554">
    <property type="entry name" value="GHMP_kinase_C_sf"/>
</dbReference>
<dbReference type="Gene3D" id="3.30.70.890">
    <property type="entry name" value="GHMP kinase, C-terminal domain"/>
    <property type="match status" value="1"/>
</dbReference>
<comment type="caution">
    <text evidence="16">The sequence shown here is derived from an EMBL/GenBank/DDBJ whole genome shotgun (WGS) entry which is preliminary data.</text>
</comment>
<proteinExistence type="inferred from homology"/>
<comment type="catalytic activity">
    <reaction evidence="11 13">
        <text>L-homoserine + ATP = O-phospho-L-homoserine + ADP + H(+)</text>
        <dbReference type="Rhea" id="RHEA:13985"/>
        <dbReference type="ChEBI" id="CHEBI:15378"/>
        <dbReference type="ChEBI" id="CHEBI:30616"/>
        <dbReference type="ChEBI" id="CHEBI:57476"/>
        <dbReference type="ChEBI" id="CHEBI:57590"/>
        <dbReference type="ChEBI" id="CHEBI:456216"/>
        <dbReference type="EC" id="2.7.1.39"/>
    </reaction>
</comment>
<dbReference type="EMBL" id="MBEW02000008">
    <property type="protein sequence ID" value="RDY21367.1"/>
    <property type="molecule type" value="Genomic_DNA"/>
</dbReference>
<dbReference type="Proteomes" id="UP000093352">
    <property type="component" value="Unassembled WGS sequence"/>
</dbReference>
<keyword evidence="17" id="KW-1185">Reference proteome</keyword>
<evidence type="ECO:0000256" key="12">
    <source>
        <dbReference type="ARBA" id="ARBA00049954"/>
    </source>
</evidence>
<dbReference type="AlphaFoldDB" id="A0A371ILK7"/>
<dbReference type="GO" id="GO:0005737">
    <property type="term" value="C:cytoplasm"/>
    <property type="evidence" value="ECO:0007669"/>
    <property type="project" value="UniProtKB-SubCell"/>
</dbReference>
<dbReference type="SUPFAM" id="SSF54211">
    <property type="entry name" value="Ribosomal protein S5 domain 2-like"/>
    <property type="match status" value="1"/>
</dbReference>
<dbReference type="Gene3D" id="3.30.230.10">
    <property type="match status" value="1"/>
</dbReference>
<evidence type="ECO:0000256" key="6">
    <source>
        <dbReference type="ARBA" id="ARBA00022679"/>
    </source>
</evidence>
<dbReference type="PIRSF" id="PIRSF000676">
    <property type="entry name" value="Homoser_kin"/>
    <property type="match status" value="1"/>
</dbReference>
<evidence type="ECO:0000313" key="17">
    <source>
        <dbReference type="Proteomes" id="UP000093352"/>
    </source>
</evidence>
<evidence type="ECO:0000256" key="3">
    <source>
        <dbReference type="ARBA" id="ARBA00012078"/>
    </source>
</evidence>
<dbReference type="PANTHER" id="PTHR20861">
    <property type="entry name" value="HOMOSERINE/4-DIPHOSPHOCYTIDYL-2-C-METHYL-D-ERYTHRITOL KINASE"/>
    <property type="match status" value="1"/>
</dbReference>
<dbReference type="InterPro" id="IPR000870">
    <property type="entry name" value="Homoserine_kinase"/>
</dbReference>
<evidence type="ECO:0000259" key="15">
    <source>
        <dbReference type="Pfam" id="PF08544"/>
    </source>
</evidence>
<comment type="subcellular location">
    <subcellularLocation>
        <location evidence="13">Cytoplasm</location>
    </subcellularLocation>
</comment>
<evidence type="ECO:0000256" key="5">
    <source>
        <dbReference type="ARBA" id="ARBA00022605"/>
    </source>
</evidence>
<dbReference type="InterPro" id="IPR020568">
    <property type="entry name" value="Ribosomal_Su5_D2-typ_SF"/>
</dbReference>
<keyword evidence="6 13" id="KW-0808">Transferase</keyword>
<dbReference type="PANTHER" id="PTHR20861:SF1">
    <property type="entry name" value="HOMOSERINE KINASE"/>
    <property type="match status" value="1"/>
</dbReference>
<protein>
    <recommendedName>
        <fullName evidence="4 13">Homoserine kinase</fullName>
        <shortName evidence="13">HK</shortName>
        <shortName evidence="13">HSK</shortName>
        <ecNumber evidence="3 13">2.7.1.39</ecNumber>
    </recommendedName>
</protein>
<keyword evidence="9 13" id="KW-0418">Kinase</keyword>
<comment type="similarity">
    <text evidence="2 13">Belongs to the GHMP kinase family. Homoserine kinase subfamily.</text>
</comment>
<feature type="domain" description="GHMP kinase N-terminal" evidence="14">
    <location>
        <begin position="57"/>
        <end position="139"/>
    </location>
</feature>
<evidence type="ECO:0000313" key="16">
    <source>
        <dbReference type="EMBL" id="RDY21367.1"/>
    </source>
</evidence>
<dbReference type="SUPFAM" id="SSF55060">
    <property type="entry name" value="GHMP Kinase, C-terminal domain"/>
    <property type="match status" value="1"/>
</dbReference>
<evidence type="ECO:0000256" key="11">
    <source>
        <dbReference type="ARBA" id="ARBA00049375"/>
    </source>
</evidence>
<keyword evidence="10 13" id="KW-0067">ATP-binding</keyword>
<name>A0A371ILK7_9FIRM</name>
<feature type="binding site" evidence="13">
    <location>
        <begin position="86"/>
        <end position="96"/>
    </location>
    <ligand>
        <name>ATP</name>
        <dbReference type="ChEBI" id="CHEBI:30616"/>
    </ligand>
</feature>
<comment type="pathway">
    <text evidence="1 13">Amino-acid biosynthesis; L-threonine biosynthesis; L-threonine from L-aspartate: step 4/5.</text>
</comment>
<dbReference type="InterPro" id="IPR006203">
    <property type="entry name" value="GHMP_knse_ATP-bd_CS"/>
</dbReference>
<evidence type="ECO:0000256" key="8">
    <source>
        <dbReference type="ARBA" id="ARBA00022741"/>
    </source>
</evidence>
<evidence type="ECO:0000256" key="13">
    <source>
        <dbReference type="HAMAP-Rule" id="MF_00384"/>
    </source>
</evidence>
<accession>A0A371ILK7</accession>
<dbReference type="InterPro" id="IPR013750">
    <property type="entry name" value="GHMP_kinase_C_dom"/>
</dbReference>
<keyword evidence="13" id="KW-0963">Cytoplasm</keyword>
<dbReference type="RefSeq" id="WP_068913366.1">
    <property type="nucleotide sequence ID" value="NZ_MBEW02000008.1"/>
</dbReference>
<dbReference type="GO" id="GO:0005524">
    <property type="term" value="F:ATP binding"/>
    <property type="evidence" value="ECO:0007669"/>
    <property type="project" value="UniProtKB-UniRule"/>
</dbReference>
<gene>
    <name evidence="13" type="primary">thrB</name>
    <name evidence="16" type="ORF">BBG48_005420</name>
</gene>
<evidence type="ECO:0000256" key="7">
    <source>
        <dbReference type="ARBA" id="ARBA00022697"/>
    </source>
</evidence>
<dbReference type="PRINTS" id="PR00958">
    <property type="entry name" value="HOMSERKINASE"/>
</dbReference>
<dbReference type="GO" id="GO:0004413">
    <property type="term" value="F:homoserine kinase activity"/>
    <property type="evidence" value="ECO:0007669"/>
    <property type="project" value="UniProtKB-UniRule"/>
</dbReference>
<dbReference type="Pfam" id="PF00288">
    <property type="entry name" value="GHMP_kinases_N"/>
    <property type="match status" value="1"/>
</dbReference>
<dbReference type="HAMAP" id="MF_00384">
    <property type="entry name" value="Homoser_kinase"/>
    <property type="match status" value="1"/>
</dbReference>
<evidence type="ECO:0000256" key="1">
    <source>
        <dbReference type="ARBA" id="ARBA00005015"/>
    </source>
</evidence>
<comment type="function">
    <text evidence="12 13">Catalyzes the ATP-dependent phosphorylation of L-homoserine to L-homoserine phosphate.</text>
</comment>
<evidence type="ECO:0000256" key="4">
    <source>
        <dbReference type="ARBA" id="ARBA00017858"/>
    </source>
</evidence>
<evidence type="ECO:0000259" key="14">
    <source>
        <dbReference type="Pfam" id="PF00288"/>
    </source>
</evidence>
<dbReference type="InterPro" id="IPR014721">
    <property type="entry name" value="Ribsml_uS5_D2-typ_fold_subgr"/>
</dbReference>
<keyword evidence="8 13" id="KW-0547">Nucleotide-binding</keyword>
<evidence type="ECO:0000256" key="10">
    <source>
        <dbReference type="ARBA" id="ARBA00022840"/>
    </source>
</evidence>
<dbReference type="Pfam" id="PF08544">
    <property type="entry name" value="GHMP_kinases_C"/>
    <property type="match status" value="1"/>
</dbReference>
<dbReference type="PROSITE" id="PS00627">
    <property type="entry name" value="GHMP_KINASES_ATP"/>
    <property type="match status" value="1"/>
</dbReference>
<keyword evidence="5 13" id="KW-0028">Amino-acid biosynthesis</keyword>
<evidence type="ECO:0000256" key="9">
    <source>
        <dbReference type="ARBA" id="ARBA00022777"/>
    </source>
</evidence>
<dbReference type="EC" id="2.7.1.39" evidence="3 13"/>
<evidence type="ECO:0000256" key="2">
    <source>
        <dbReference type="ARBA" id="ARBA00007370"/>
    </source>
</evidence>
<feature type="domain" description="GHMP kinase C-terminal" evidence="15">
    <location>
        <begin position="203"/>
        <end position="275"/>
    </location>
</feature>